<dbReference type="RefSeq" id="WP_184514956.1">
    <property type="nucleotide sequence ID" value="NZ_CP050292.1"/>
</dbReference>
<sequence length="354" mass="40400">MSSYISPFKAWIAAAIFILVVEAGIYIYKAPDPFDRTNFLQFSFLRDETPQRLFVHEKIKAFAFSNPDIVQSGDSSGFHGIDPRIVRSDLPPSTSYLNMSCCANLGFRGYYNILDLMARNNSSIKYMVLHVTPYTMPRPETWDSDGAALWAVTELKVFGDAVYDAYLSVWRIFQIPSLAYRRRVTDYFYYADGFFNEPDRPLLNNAHYLEFLKVFRESSGFLHETDARVEVSSAECEVPPLSFFKLREMRSKTYLEEVLDSYADLAARHRAKLVVVFQPVACSLGTGNGSREARTVIDNFKRAHPEVEIPFPLIETWPADMFSVPAHVKAEYSDKIGHRLGRALAEIMARNASR</sequence>
<dbReference type="Proteomes" id="UP000515291">
    <property type="component" value="Chromosome"/>
</dbReference>
<accession>A0A7G6TU98</accession>
<gene>
    <name evidence="1" type="ORF">HB776_03060</name>
</gene>
<dbReference type="EMBL" id="CP050292">
    <property type="protein sequence ID" value="QND70330.1"/>
    <property type="molecule type" value="Genomic_DNA"/>
</dbReference>
<evidence type="ECO:0008006" key="3">
    <source>
        <dbReference type="Google" id="ProtNLM"/>
    </source>
</evidence>
<evidence type="ECO:0000313" key="1">
    <source>
        <dbReference type="EMBL" id="QND70330.1"/>
    </source>
</evidence>
<dbReference type="AlphaFoldDB" id="A0A7G6TU98"/>
<organism evidence="1 2">
    <name type="scientific">Tardiphaga robiniae</name>
    <dbReference type="NCBI Taxonomy" id="943830"/>
    <lineage>
        <taxon>Bacteria</taxon>
        <taxon>Pseudomonadati</taxon>
        <taxon>Pseudomonadota</taxon>
        <taxon>Alphaproteobacteria</taxon>
        <taxon>Hyphomicrobiales</taxon>
        <taxon>Nitrobacteraceae</taxon>
        <taxon>Tardiphaga</taxon>
    </lineage>
</organism>
<protein>
    <recommendedName>
        <fullName evidence="3">SGNH/GDSL hydrolase family protein</fullName>
    </recommendedName>
</protein>
<reference evidence="2" key="1">
    <citation type="journal article" date="2020" name="Mol. Plant Microbe">
        <title>Rhizobial microsymbionts of the narrowly endemic Oxytropis species growing in Kamchatka are characterized by significant genetic diversity and possess a set of genes that are associated with T3SS and T6SS secretion systems and can affect the development of symbiosis.</title>
        <authorList>
            <person name="Safronova V."/>
            <person name="Guro P."/>
            <person name="Sazanova A."/>
            <person name="Kuznetsova I."/>
            <person name="Belimov A."/>
            <person name="Yakubov V."/>
            <person name="Chirak E."/>
            <person name="Afonin A."/>
            <person name="Gogolev Y."/>
            <person name="Andronov E."/>
            <person name="Tikhonovich I."/>
        </authorList>
    </citation>
    <scope>NUCLEOTIDE SEQUENCE [LARGE SCALE GENOMIC DNA]</scope>
    <source>
        <strain evidence="2">581</strain>
    </source>
</reference>
<dbReference type="KEGG" id="trb:HB776_03060"/>
<evidence type="ECO:0000313" key="2">
    <source>
        <dbReference type="Proteomes" id="UP000515291"/>
    </source>
</evidence>
<proteinExistence type="predicted"/>
<name>A0A7G6TU98_9BRAD</name>